<protein>
    <recommendedName>
        <fullName evidence="9">Major facilitator superfamily (MFS) profile domain-containing protein</fullName>
    </recommendedName>
</protein>
<feature type="domain" description="Major facilitator superfamily (MFS) profile" evidence="9">
    <location>
        <begin position="70"/>
        <end position="487"/>
    </location>
</feature>
<comment type="similarity">
    <text evidence="2">Belongs to the major facilitator superfamily. TCR/Tet family.</text>
</comment>
<feature type="transmembrane region" description="Helical" evidence="8">
    <location>
        <begin position="429"/>
        <end position="450"/>
    </location>
</feature>
<feature type="transmembrane region" description="Helical" evidence="8">
    <location>
        <begin position="191"/>
        <end position="212"/>
    </location>
</feature>
<feature type="transmembrane region" description="Helical" evidence="8">
    <location>
        <begin position="160"/>
        <end position="179"/>
    </location>
</feature>
<reference evidence="10 11" key="1">
    <citation type="submission" date="2015-10" db="EMBL/GenBank/DDBJ databases">
        <title>Genome sequencing of Penicillium freii.</title>
        <authorList>
            <person name="Nguyen H.D."/>
            <person name="Visagie C.M."/>
            <person name="Seifert K.A."/>
        </authorList>
    </citation>
    <scope>NUCLEOTIDE SEQUENCE [LARGE SCALE GENOMIC DNA]</scope>
    <source>
        <strain evidence="10 11">DAOM 242723</strain>
    </source>
</reference>
<feature type="transmembrane region" description="Helical" evidence="8">
    <location>
        <begin position="369"/>
        <end position="388"/>
    </location>
</feature>
<keyword evidence="4 8" id="KW-0812">Transmembrane</keyword>
<evidence type="ECO:0000256" key="4">
    <source>
        <dbReference type="ARBA" id="ARBA00022692"/>
    </source>
</evidence>
<dbReference type="Pfam" id="PF13679">
    <property type="entry name" value="Methyltransf_32"/>
    <property type="match status" value="1"/>
</dbReference>
<feature type="region of interest" description="Disordered" evidence="7">
    <location>
        <begin position="1"/>
        <end position="57"/>
    </location>
</feature>
<feature type="transmembrane region" description="Helical" evidence="8">
    <location>
        <begin position="65"/>
        <end position="83"/>
    </location>
</feature>
<feature type="transmembrane region" description="Helical" evidence="8">
    <location>
        <begin position="224"/>
        <end position="243"/>
    </location>
</feature>
<feature type="transmembrane region" description="Helical" evidence="8">
    <location>
        <begin position="264"/>
        <end position="290"/>
    </location>
</feature>
<comment type="subcellular location">
    <subcellularLocation>
        <location evidence="1">Membrane</location>
        <topology evidence="1">Multi-pass membrane protein</topology>
    </subcellularLocation>
</comment>
<dbReference type="GO" id="GO:0022857">
    <property type="term" value="F:transmembrane transporter activity"/>
    <property type="evidence" value="ECO:0007669"/>
    <property type="project" value="InterPro"/>
</dbReference>
<dbReference type="SUPFAM" id="SSF103473">
    <property type="entry name" value="MFS general substrate transporter"/>
    <property type="match status" value="1"/>
</dbReference>
<organism evidence="10 11">
    <name type="scientific">Penicillium freii</name>
    <dbReference type="NCBI Taxonomy" id="48697"/>
    <lineage>
        <taxon>Eukaryota</taxon>
        <taxon>Fungi</taxon>
        <taxon>Dikarya</taxon>
        <taxon>Ascomycota</taxon>
        <taxon>Pezizomycotina</taxon>
        <taxon>Eurotiomycetes</taxon>
        <taxon>Eurotiomycetidae</taxon>
        <taxon>Eurotiales</taxon>
        <taxon>Aspergillaceae</taxon>
        <taxon>Penicillium</taxon>
    </lineage>
</organism>
<feature type="transmembrane region" description="Helical" evidence="8">
    <location>
        <begin position="134"/>
        <end position="154"/>
    </location>
</feature>
<dbReference type="InterPro" id="IPR020846">
    <property type="entry name" value="MFS_dom"/>
</dbReference>
<dbReference type="InterPro" id="IPR036259">
    <property type="entry name" value="MFS_trans_sf"/>
</dbReference>
<name>A0A117NKQ7_PENFR</name>
<keyword evidence="11" id="KW-1185">Reference proteome</keyword>
<comment type="caution">
    <text evidence="10">The sequence shown here is derived from an EMBL/GenBank/DDBJ whole genome shotgun (WGS) entry which is preliminary data.</text>
</comment>
<feature type="compositionally biased region" description="Polar residues" evidence="7">
    <location>
        <begin position="18"/>
        <end position="34"/>
    </location>
</feature>
<evidence type="ECO:0000256" key="8">
    <source>
        <dbReference type="SAM" id="Phobius"/>
    </source>
</evidence>
<evidence type="ECO:0000256" key="1">
    <source>
        <dbReference type="ARBA" id="ARBA00004141"/>
    </source>
</evidence>
<evidence type="ECO:0000256" key="3">
    <source>
        <dbReference type="ARBA" id="ARBA00022448"/>
    </source>
</evidence>
<dbReference type="InterPro" id="IPR025714">
    <property type="entry name" value="Methyltranfer_dom"/>
</dbReference>
<evidence type="ECO:0000259" key="9">
    <source>
        <dbReference type="PROSITE" id="PS50850"/>
    </source>
</evidence>
<keyword evidence="3" id="KW-0813">Transport</keyword>
<keyword evidence="6 8" id="KW-0472">Membrane</keyword>
<evidence type="ECO:0000256" key="2">
    <source>
        <dbReference type="ARBA" id="ARBA00007520"/>
    </source>
</evidence>
<feature type="transmembrane region" description="Helical" evidence="8">
    <location>
        <begin position="400"/>
        <end position="423"/>
    </location>
</feature>
<evidence type="ECO:0000256" key="6">
    <source>
        <dbReference type="ARBA" id="ARBA00023136"/>
    </source>
</evidence>
<feature type="transmembrane region" description="Helical" evidence="8">
    <location>
        <begin position="471"/>
        <end position="488"/>
    </location>
</feature>
<evidence type="ECO:0000313" key="11">
    <source>
        <dbReference type="Proteomes" id="UP000055045"/>
    </source>
</evidence>
<keyword evidence="5 8" id="KW-1133">Transmembrane helix</keyword>
<evidence type="ECO:0000313" key="10">
    <source>
        <dbReference type="EMBL" id="KUM56495.1"/>
    </source>
</evidence>
<dbReference type="AlphaFoldDB" id="A0A117NKQ7"/>
<dbReference type="PANTHER" id="PTHR23501">
    <property type="entry name" value="MAJOR FACILITATOR SUPERFAMILY"/>
    <property type="match status" value="1"/>
</dbReference>
<evidence type="ECO:0000256" key="7">
    <source>
        <dbReference type="SAM" id="MobiDB-lite"/>
    </source>
</evidence>
<feature type="transmembrane region" description="Helical" evidence="8">
    <location>
        <begin position="105"/>
        <end position="127"/>
    </location>
</feature>
<dbReference type="Proteomes" id="UP000055045">
    <property type="component" value="Unassembled WGS sequence"/>
</dbReference>
<accession>A0A117NKQ7</accession>
<sequence length="1248" mass="138517">MTTIPSTPASDIVRDTEQNTAYSTTKNQTVSQASEDYLHQPHEKDHSSDPGASDDDDDMRKITGYRWFLICAALYLSALMYGLDTTITADIQGAVIQRFGQVDQLAWIGAGFPLGSVAVILPYGFLFTTFNMKWLYVAGIVFFQGGSALCGGAPNMGALIVGRVIAGAGGTGIYLGGLNHFSAMTTRNERGAYLAGTGFVWGLGAILGPVVGGGFSDSSATWRWGFYINLIIGAITAPVYLFYLPAIHPTPGRPLQDRLLSLDYVGFVLSAAMWATFAMGFIFAGGIWQWNDDRTIAMLVVWGVLLALYALQQTFCIFTTPEHRSFPGHLLKSRTQILFYVTTTCANTCMFFTTFYIPIYFQFTRNDSSLMAAVRLLPYLLFTIAFNLASGSALPKIKYYMPMCLVSGIFMTIAGALFVGYLSPSTPTGHIYGFSILMGVGTGITMQLGYSVGSLKVKPTDALSAINLQNVAQIGATVICLVIASQAFQSNAINNLNHVLASQGFSQSEIRSAVAGSQSTLFEQLSTILPLDHNKNFRSCLGPMGPISQSDIIHLYTRELWTILGLHLPRLYRTSLTSRIDDLFCPFHDTCPIMTIHNPLPLSDEWKDPDEYVQALLSFATESVMFMNLCGGVHILDFLTRDPDLYESLLPQDWRSFFEHHDIHSILQLLLREDIGPLCEPADTNAGPENGRTWNGGAFPPASLLEYIRDIRRFSFRREFTTPEDSQPLPSHIAMGMNKKKKHEVEQFSRYVASLSETVNESRGEPLSHIVDFGSGQNYLGRMLASSPYHKHIIAIERKHQYISGASRMDVHARLAKEEKKKTMHNAKLNKLKRQCIDCTDTPELAPELAASEKPEVPSLGVGSQPEVSAAVPEEPARQDEDDTTFNMLGDMTLEADDVLGSMYEKPHVLHVPKPRPEVDTRGTVSYIEHNIQDGYLEPIIAHVVDPKTSVETRTSTEEVIIQPEDKKPSDARVMVVSLHSCGNLVHHGLRSLVLNPSVVAIAMIGCCYNMVTERLGPATYKIPILRSAHPRLRKTGSSWDPHGFPMSKLYENYQAKTTTGFKLNITARSMALQAPHNWGRADSEDFFTRHFYRALLQRVLLDRDIIPKPDVPDDLYKDHTENPNAGGIALIVGSLRKSAFLSFSAYVGAATVKLSQDPVRGELVKERVCTMSDEELQRYEAEYLHTRKNLSIVWSLMAFSSQVVEAAIVVDRWQFLREHDSVKECWVEPVFEYGQSPRNLAVIGIKK</sequence>
<dbReference type="InterPro" id="IPR011701">
    <property type="entry name" value="MFS"/>
</dbReference>
<dbReference type="CDD" id="cd17502">
    <property type="entry name" value="MFS_Azr1_MDR_like"/>
    <property type="match status" value="1"/>
</dbReference>
<dbReference type="PANTHER" id="PTHR23501:SF12">
    <property type="entry name" value="MAJOR FACILITATOR SUPERFAMILY (MFS) PROFILE DOMAIN-CONTAINING PROTEIN-RELATED"/>
    <property type="match status" value="1"/>
</dbReference>
<gene>
    <name evidence="10" type="ORF">ACN42_g10716</name>
</gene>
<feature type="transmembrane region" description="Helical" evidence="8">
    <location>
        <begin position="296"/>
        <end position="318"/>
    </location>
</feature>
<proteinExistence type="inferred from homology"/>
<evidence type="ECO:0000256" key="5">
    <source>
        <dbReference type="ARBA" id="ARBA00022989"/>
    </source>
</evidence>
<feature type="compositionally biased region" description="Basic and acidic residues" evidence="7">
    <location>
        <begin position="36"/>
        <end position="48"/>
    </location>
</feature>
<dbReference type="Gene3D" id="1.20.1250.20">
    <property type="entry name" value="MFS general substrate transporter like domains"/>
    <property type="match status" value="2"/>
</dbReference>
<feature type="transmembrane region" description="Helical" evidence="8">
    <location>
        <begin position="338"/>
        <end position="363"/>
    </location>
</feature>
<feature type="region of interest" description="Disordered" evidence="7">
    <location>
        <begin position="851"/>
        <end position="884"/>
    </location>
</feature>
<dbReference type="EMBL" id="LLXE01000478">
    <property type="protein sequence ID" value="KUM56495.1"/>
    <property type="molecule type" value="Genomic_DNA"/>
</dbReference>
<dbReference type="GO" id="GO:0005886">
    <property type="term" value="C:plasma membrane"/>
    <property type="evidence" value="ECO:0007669"/>
    <property type="project" value="TreeGrafter"/>
</dbReference>
<dbReference type="PROSITE" id="PS50850">
    <property type="entry name" value="MFS"/>
    <property type="match status" value="1"/>
</dbReference>
<dbReference type="Pfam" id="PF07690">
    <property type="entry name" value="MFS_1"/>
    <property type="match status" value="1"/>
</dbReference>